<name>A0A132NRD3_GIAIN</name>
<comment type="caution">
    <text evidence="1">The sequence shown here is derived from an EMBL/GenBank/DDBJ whole genome shotgun (WGS) entry which is preliminary data.</text>
</comment>
<gene>
    <name evidence="1" type="ORF">QR46_3384</name>
</gene>
<dbReference type="OrthoDB" id="10251164at2759"/>
<dbReference type="InterPro" id="IPR027408">
    <property type="entry name" value="PNPase/RNase_PH_dom_sf"/>
</dbReference>
<reference evidence="1 2" key="1">
    <citation type="journal article" date="2015" name="Mol. Biochem. Parasitol.">
        <title>Identification of polymorphic genes for use in assemblage B genotyping assays through comparative genomics of multiple assemblage B Giardia duodenalis isolates.</title>
        <authorList>
            <person name="Wielinga C."/>
            <person name="Thompson R.C."/>
            <person name="Monis P."/>
            <person name="Ryan U."/>
        </authorList>
    </citation>
    <scope>NUCLEOTIDE SEQUENCE [LARGE SCALE GENOMIC DNA]</scope>
    <source>
        <strain evidence="1 2">BAH15c1</strain>
    </source>
</reference>
<proteinExistence type="predicted"/>
<dbReference type="AlphaFoldDB" id="A0A132NRD3"/>
<evidence type="ECO:0000313" key="1">
    <source>
        <dbReference type="EMBL" id="KWX12631.1"/>
    </source>
</evidence>
<organism evidence="1 2">
    <name type="scientific">Giardia duodenalis assemblage B</name>
    <dbReference type="NCBI Taxonomy" id="1394984"/>
    <lineage>
        <taxon>Eukaryota</taxon>
        <taxon>Metamonada</taxon>
        <taxon>Diplomonadida</taxon>
        <taxon>Hexamitidae</taxon>
        <taxon>Giardiinae</taxon>
        <taxon>Giardia</taxon>
    </lineage>
</organism>
<protein>
    <submittedName>
        <fullName evidence="1">Uncharacterized protein</fullName>
    </submittedName>
</protein>
<accession>A0A132NRD3</accession>
<sequence>MYFFLGHSMVPASSTSQDGCFEWFLGEGARELEMLQKSVSPVQNAVFVQRISPTSESSAGSVTVEMGGSKAACSITLQLVEEGNPSIVITVDCGPLASNKALGRQVQEILSKVSLRFEDPAVEKGWVLQYLVSLSLVISGSSNIPALATAFKECFKTATRPADLYADQSLRVPILDPSTAPLLASRFMYVSSSSGTIQVRNPTAAQSKISVGYMDVVMQGESIYFLDAYNISTDMMKGFLQLLKQSA</sequence>
<dbReference type="Proteomes" id="UP000070089">
    <property type="component" value="Unassembled WGS sequence"/>
</dbReference>
<evidence type="ECO:0000313" key="2">
    <source>
        <dbReference type="Proteomes" id="UP000070089"/>
    </source>
</evidence>
<dbReference type="VEuPathDB" id="GiardiaDB:QR46_3384"/>
<dbReference type="EMBL" id="JXTI01000107">
    <property type="protein sequence ID" value="KWX12631.1"/>
    <property type="molecule type" value="Genomic_DNA"/>
</dbReference>
<dbReference type="Gene3D" id="3.30.230.70">
    <property type="entry name" value="GHMP Kinase, N-terminal domain"/>
    <property type="match status" value="1"/>
</dbReference>